<dbReference type="InterPro" id="IPR045179">
    <property type="entry name" value="YgfZ/GcvT"/>
</dbReference>
<dbReference type="PANTHER" id="PTHR22602">
    <property type="entry name" value="TRANSFERASE CAF17, MITOCHONDRIAL-RELATED"/>
    <property type="match status" value="1"/>
</dbReference>
<dbReference type="NCBIfam" id="TIGR03317">
    <property type="entry name" value="ygfZ_signature"/>
    <property type="match status" value="1"/>
</dbReference>
<dbReference type="EC" id="2.1.2.10" evidence="4"/>
<dbReference type="PIRSF" id="PIRSF006487">
    <property type="entry name" value="GcvT"/>
    <property type="match status" value="1"/>
</dbReference>
<dbReference type="InterPro" id="IPR027266">
    <property type="entry name" value="TrmE/GcvT-like"/>
</dbReference>
<dbReference type="GO" id="GO:0004047">
    <property type="term" value="F:aminomethyltransferase activity"/>
    <property type="evidence" value="ECO:0007669"/>
    <property type="project" value="UniProtKB-EC"/>
</dbReference>
<keyword evidence="1" id="KW-0809">Transit peptide</keyword>
<name>A0A1S7LNM6_MAGMO</name>
<evidence type="ECO:0000259" key="3">
    <source>
        <dbReference type="Pfam" id="PF25455"/>
    </source>
</evidence>
<dbReference type="GO" id="GO:0032259">
    <property type="term" value="P:methylation"/>
    <property type="evidence" value="ECO:0007669"/>
    <property type="project" value="UniProtKB-KW"/>
</dbReference>
<feature type="domain" description="GCVT N-terminal" evidence="2">
    <location>
        <begin position="19"/>
        <end position="247"/>
    </location>
</feature>
<evidence type="ECO:0000256" key="1">
    <source>
        <dbReference type="ARBA" id="ARBA00022946"/>
    </source>
</evidence>
<reference evidence="4" key="1">
    <citation type="submission" date="2015-04" db="EMBL/GenBank/DDBJ databases">
        <authorList>
            <person name="Syromyatnikov M.Y."/>
            <person name="Popov V.N."/>
        </authorList>
    </citation>
    <scope>NUCLEOTIDE SEQUENCE</scope>
    <source>
        <strain evidence="4">MO-1</strain>
    </source>
</reference>
<dbReference type="Gene3D" id="3.30.1360.120">
    <property type="entry name" value="Probable tRNA modification gtpase trme, domain 1"/>
    <property type="match status" value="1"/>
</dbReference>
<accession>A0A1S7LNM6</accession>
<dbReference type="SUPFAM" id="SSF103025">
    <property type="entry name" value="Folate-binding domain"/>
    <property type="match status" value="1"/>
</dbReference>
<dbReference type="InterPro" id="IPR017703">
    <property type="entry name" value="YgfZ/GCV_T_CS"/>
</dbReference>
<keyword evidence="4" id="KW-0489">Methyltransferase</keyword>
<keyword evidence="4" id="KW-0808">Transferase</keyword>
<dbReference type="PANTHER" id="PTHR22602:SF0">
    <property type="entry name" value="TRANSFERASE CAF17, MITOCHONDRIAL-RELATED"/>
    <property type="match status" value="1"/>
</dbReference>
<sequence>MSLLQKHLNGVETWVQDRGFDTPGAFGDPSAERAACSGGAALVDFSHAGVIRVTGEQQKDFLSGLITNQIKRVSAAQGIYAAMLSPQGRFLWDFSILQSEVDGEPALLMLTEPNGVGDLVGRLSMYLLRTKAALQNLSSEWGVLGVVGPEAAAKLAAVFPEVDLSSVELGGVCQPEAGVLVMRDPRHSGFGWRVVAAAEALPGLWDRLAAHCIPCGFTAWEDYRIGEALPRGGSDLEQEHSLPLESGFVEMQGVDFNKGCYVGQETTARTHHRGTIKRRLYRLSWQDEGVVEPAAQVLVGEKKEAGHITSVAPQSASALALLRVSDVDSGKPLHVGELAVVAEKPNWAEWE</sequence>
<dbReference type="InterPro" id="IPR006222">
    <property type="entry name" value="GCVT_N"/>
</dbReference>
<dbReference type="Pfam" id="PF01571">
    <property type="entry name" value="GCV_T"/>
    <property type="match status" value="1"/>
</dbReference>
<dbReference type="EMBL" id="LO017727">
    <property type="protein sequence ID" value="CRH07737.1"/>
    <property type="molecule type" value="Genomic_DNA"/>
</dbReference>
<protein>
    <submittedName>
        <fullName evidence="4">Putative glycine cleavage T protein (Aminomethyltransferase)</fullName>
        <ecNumber evidence="4">2.1.2.10</ecNumber>
    </submittedName>
</protein>
<dbReference type="GO" id="GO:0016226">
    <property type="term" value="P:iron-sulfur cluster assembly"/>
    <property type="evidence" value="ECO:0007669"/>
    <property type="project" value="TreeGrafter"/>
</dbReference>
<dbReference type="AlphaFoldDB" id="A0A1S7LNM6"/>
<dbReference type="GO" id="GO:0008168">
    <property type="term" value="F:methyltransferase activity"/>
    <property type="evidence" value="ECO:0007669"/>
    <property type="project" value="UniProtKB-KW"/>
</dbReference>
<proteinExistence type="predicted"/>
<dbReference type="Pfam" id="PF25455">
    <property type="entry name" value="Beta-barrel_CAF17_C"/>
    <property type="match status" value="1"/>
</dbReference>
<evidence type="ECO:0000313" key="4">
    <source>
        <dbReference type="EMBL" id="CRH07737.1"/>
    </source>
</evidence>
<feature type="domain" description="CAF17 C-terminal" evidence="3">
    <location>
        <begin position="277"/>
        <end position="349"/>
    </location>
</feature>
<gene>
    <name evidence="4" type="ORF">MAGMO_3604</name>
</gene>
<evidence type="ECO:0000259" key="2">
    <source>
        <dbReference type="Pfam" id="PF01571"/>
    </source>
</evidence>
<organism evidence="4">
    <name type="scientific">Magnetococcus massalia (strain MO-1)</name>
    <dbReference type="NCBI Taxonomy" id="451514"/>
    <lineage>
        <taxon>Bacteria</taxon>
        <taxon>Pseudomonadati</taxon>
        <taxon>Pseudomonadota</taxon>
        <taxon>Magnetococcia</taxon>
        <taxon>Magnetococcales</taxon>
        <taxon>Magnetococcaceae</taxon>
        <taxon>Magnetococcus</taxon>
    </lineage>
</organism>
<dbReference type="InterPro" id="IPR057460">
    <property type="entry name" value="CAF17_C"/>
</dbReference>